<accession>A0ABW0AME1</accession>
<dbReference type="RefSeq" id="WP_344480178.1">
    <property type="nucleotide sequence ID" value="NZ_BAAASB010000014.1"/>
</dbReference>
<dbReference type="Proteomes" id="UP001596160">
    <property type="component" value="Unassembled WGS sequence"/>
</dbReference>
<protein>
    <submittedName>
        <fullName evidence="1">Uncharacterized protein</fullName>
    </submittedName>
</protein>
<evidence type="ECO:0000313" key="1">
    <source>
        <dbReference type="EMBL" id="MFC5154131.1"/>
    </source>
</evidence>
<sequence>MTPTRSGAAALDTLYRALDPETRHVYRILGVLPCPWTDSDLTAAACGLSAGTATWTLEVLAEQGLIEEALQEAGGRAARYRAGGIAHDHAGRLCTGEDVVPPLRRLAHWALLTGRATGPRRQTGPGPAGHGAAWWLPAEFRDDPAAWAGPGKGWFSCRR</sequence>
<comment type="caution">
    <text evidence="1">The sequence shown here is derived from an EMBL/GenBank/DDBJ whole genome shotgun (WGS) entry which is preliminary data.</text>
</comment>
<organism evidence="1 2">
    <name type="scientific">Streptomyces amakusaensis</name>
    <dbReference type="NCBI Taxonomy" id="67271"/>
    <lineage>
        <taxon>Bacteria</taxon>
        <taxon>Bacillati</taxon>
        <taxon>Actinomycetota</taxon>
        <taxon>Actinomycetes</taxon>
        <taxon>Kitasatosporales</taxon>
        <taxon>Streptomycetaceae</taxon>
        <taxon>Streptomyces</taxon>
    </lineage>
</organism>
<evidence type="ECO:0000313" key="2">
    <source>
        <dbReference type="Proteomes" id="UP001596160"/>
    </source>
</evidence>
<dbReference type="SUPFAM" id="SSF46785">
    <property type="entry name" value="Winged helix' DNA-binding domain"/>
    <property type="match status" value="1"/>
</dbReference>
<proteinExistence type="predicted"/>
<gene>
    <name evidence="1" type="ORF">ACFPRH_20560</name>
</gene>
<dbReference type="EMBL" id="JBHSKP010000013">
    <property type="protein sequence ID" value="MFC5154131.1"/>
    <property type="molecule type" value="Genomic_DNA"/>
</dbReference>
<dbReference type="InterPro" id="IPR036390">
    <property type="entry name" value="WH_DNA-bd_sf"/>
</dbReference>
<name>A0ABW0AME1_9ACTN</name>
<reference evidence="2" key="1">
    <citation type="journal article" date="2019" name="Int. J. Syst. Evol. Microbiol.">
        <title>The Global Catalogue of Microorganisms (GCM) 10K type strain sequencing project: providing services to taxonomists for standard genome sequencing and annotation.</title>
        <authorList>
            <consortium name="The Broad Institute Genomics Platform"/>
            <consortium name="The Broad Institute Genome Sequencing Center for Infectious Disease"/>
            <person name="Wu L."/>
            <person name="Ma J."/>
        </authorList>
    </citation>
    <scope>NUCLEOTIDE SEQUENCE [LARGE SCALE GENOMIC DNA]</scope>
    <source>
        <strain evidence="2">PCU 266</strain>
    </source>
</reference>
<keyword evidence="2" id="KW-1185">Reference proteome</keyword>